<feature type="transmembrane region" description="Helical" evidence="6">
    <location>
        <begin position="208"/>
        <end position="228"/>
    </location>
</feature>
<evidence type="ECO:0000256" key="4">
    <source>
        <dbReference type="ARBA" id="ARBA00023088"/>
    </source>
</evidence>
<feature type="region of interest" description="Disordered" evidence="5">
    <location>
        <begin position="164"/>
        <end position="207"/>
    </location>
</feature>
<keyword evidence="6" id="KW-0812">Transmembrane</keyword>
<feature type="domain" description="Gram-positive cocci surface proteins LPxTG" evidence="8">
    <location>
        <begin position="199"/>
        <end position="237"/>
    </location>
</feature>
<keyword evidence="6" id="KW-1133">Transmembrane helix</keyword>
<dbReference type="InterPro" id="IPR019931">
    <property type="entry name" value="LPXTG_anchor"/>
</dbReference>
<keyword evidence="4" id="KW-0572">Peptidoglycan-anchor</keyword>
<evidence type="ECO:0000313" key="9">
    <source>
        <dbReference type="EMBL" id="GAA3371601.1"/>
    </source>
</evidence>
<dbReference type="Proteomes" id="UP001499990">
    <property type="component" value="Unassembled WGS sequence"/>
</dbReference>
<name>A0ABP6S9L4_9ACTN</name>
<dbReference type="RefSeq" id="WP_345036217.1">
    <property type="nucleotide sequence ID" value="NZ_BAAAYL010000001.1"/>
</dbReference>
<accession>A0ABP6S9L4</accession>
<evidence type="ECO:0000256" key="7">
    <source>
        <dbReference type="SAM" id="SignalP"/>
    </source>
</evidence>
<dbReference type="PROSITE" id="PS50847">
    <property type="entry name" value="GRAM_POS_ANCHORING"/>
    <property type="match status" value="1"/>
</dbReference>
<dbReference type="NCBIfam" id="TIGR01167">
    <property type="entry name" value="LPXTG_anchor"/>
    <property type="match status" value="1"/>
</dbReference>
<evidence type="ECO:0000256" key="2">
    <source>
        <dbReference type="ARBA" id="ARBA00022525"/>
    </source>
</evidence>
<feature type="chain" id="PRO_5046101772" description="Gram-positive cocci surface proteins LPxTG domain-containing protein" evidence="7">
    <location>
        <begin position="28"/>
        <end position="237"/>
    </location>
</feature>
<evidence type="ECO:0000256" key="6">
    <source>
        <dbReference type="SAM" id="Phobius"/>
    </source>
</evidence>
<organism evidence="9 10">
    <name type="scientific">Streptomyces sannanensis</name>
    <dbReference type="NCBI Taxonomy" id="285536"/>
    <lineage>
        <taxon>Bacteria</taxon>
        <taxon>Bacillati</taxon>
        <taxon>Actinomycetota</taxon>
        <taxon>Actinomycetes</taxon>
        <taxon>Kitasatosporales</taxon>
        <taxon>Streptomycetaceae</taxon>
        <taxon>Streptomyces</taxon>
    </lineage>
</organism>
<keyword evidence="2" id="KW-0964">Secreted</keyword>
<proteinExistence type="predicted"/>
<keyword evidence="10" id="KW-1185">Reference proteome</keyword>
<keyword evidence="3 7" id="KW-0732">Signal</keyword>
<evidence type="ECO:0000256" key="3">
    <source>
        <dbReference type="ARBA" id="ARBA00022729"/>
    </source>
</evidence>
<sequence>MRAKPGSGPLLAVALAAVVSFPFTAHADDTVPGSSEGGKPGPGASADVKIATELPKRITVDNTSEQTEVTAKVLNKGSKDTGRITLSVVGFDGMRITGVPGCVPIPAGQLPPGSNSGFDCVIDNISAGKDRTYKVSATFDLQKTGKICLPVTEGSGKKLLWQQGPVPFGASNPTPNAPDTPLLLGVDNKPSGPDTPSELPRTGASDSMLPLTGAGVMLLAAGGAGLWWTTRRNGRKV</sequence>
<protein>
    <recommendedName>
        <fullName evidence="8">Gram-positive cocci surface proteins LPxTG domain-containing protein</fullName>
    </recommendedName>
</protein>
<evidence type="ECO:0000313" key="10">
    <source>
        <dbReference type="Proteomes" id="UP001499990"/>
    </source>
</evidence>
<evidence type="ECO:0000256" key="1">
    <source>
        <dbReference type="ARBA" id="ARBA00022512"/>
    </source>
</evidence>
<keyword evidence="1" id="KW-0134">Cell wall</keyword>
<keyword evidence="6" id="KW-0472">Membrane</keyword>
<comment type="caution">
    <text evidence="9">The sequence shown here is derived from an EMBL/GenBank/DDBJ whole genome shotgun (WGS) entry which is preliminary data.</text>
</comment>
<dbReference type="EMBL" id="BAAAYL010000001">
    <property type="protein sequence ID" value="GAA3371601.1"/>
    <property type="molecule type" value="Genomic_DNA"/>
</dbReference>
<evidence type="ECO:0000256" key="5">
    <source>
        <dbReference type="SAM" id="MobiDB-lite"/>
    </source>
</evidence>
<feature type="signal peptide" evidence="7">
    <location>
        <begin position="1"/>
        <end position="27"/>
    </location>
</feature>
<reference evidence="10" key="1">
    <citation type="journal article" date="2019" name="Int. J. Syst. Evol. Microbiol.">
        <title>The Global Catalogue of Microorganisms (GCM) 10K type strain sequencing project: providing services to taxonomists for standard genome sequencing and annotation.</title>
        <authorList>
            <consortium name="The Broad Institute Genomics Platform"/>
            <consortium name="The Broad Institute Genome Sequencing Center for Infectious Disease"/>
            <person name="Wu L."/>
            <person name="Ma J."/>
        </authorList>
    </citation>
    <scope>NUCLEOTIDE SEQUENCE [LARGE SCALE GENOMIC DNA]</scope>
    <source>
        <strain evidence="10">JCM 9651</strain>
    </source>
</reference>
<gene>
    <name evidence="9" type="ORF">GCM10020367_22930</name>
</gene>
<evidence type="ECO:0000259" key="8">
    <source>
        <dbReference type="PROSITE" id="PS50847"/>
    </source>
</evidence>